<feature type="disulfide bond" evidence="1">
    <location>
        <begin position="53"/>
        <end position="70"/>
    </location>
</feature>
<dbReference type="AlphaFoldDB" id="A0A914WX65"/>
<protein>
    <submittedName>
        <fullName evidence="5">Uncharacterized protein</fullName>
    </submittedName>
</protein>
<dbReference type="Pfam" id="PF00092">
    <property type="entry name" value="VWA"/>
    <property type="match status" value="2"/>
</dbReference>
<dbReference type="SMART" id="SM00327">
    <property type="entry name" value="VWA"/>
    <property type="match status" value="2"/>
</dbReference>
<dbReference type="PROSITE" id="PS50234">
    <property type="entry name" value="VWFA"/>
    <property type="match status" value="2"/>
</dbReference>
<reference evidence="5" key="1">
    <citation type="submission" date="2022-11" db="UniProtKB">
        <authorList>
            <consortium name="WormBaseParasite"/>
        </authorList>
    </citation>
    <scope>IDENTIFICATION</scope>
</reference>
<keyword evidence="1" id="KW-0245">EGF-like domain</keyword>
<dbReference type="Pfam" id="PF24415">
    <property type="entry name" value="Ig_Irg-7"/>
    <property type="match status" value="1"/>
</dbReference>
<evidence type="ECO:0000256" key="1">
    <source>
        <dbReference type="PROSITE-ProRule" id="PRU00076"/>
    </source>
</evidence>
<dbReference type="InterPro" id="IPR002035">
    <property type="entry name" value="VWF_A"/>
</dbReference>
<evidence type="ECO:0000313" key="5">
    <source>
        <dbReference type="WBParaSite" id="PSAMB.scaffold558size47216.g6895.t1"/>
    </source>
</evidence>
<dbReference type="PANTHER" id="PTHR47324">
    <property type="entry name" value="PROTEIN IRG-7-RELATED"/>
    <property type="match status" value="1"/>
</dbReference>
<accession>A0A914WX65</accession>
<name>A0A914WX65_9BILA</name>
<keyword evidence="4" id="KW-1185">Reference proteome</keyword>
<comment type="caution">
    <text evidence="1">Lacks conserved residue(s) required for the propagation of feature annotation.</text>
</comment>
<sequence>TLGVDDLGYPFQRMRAAICQNPALGCLNNGYFDGTKCQCPKYWTGALCQTAVCVNGGSNDGNSGGDGTACNCPSSYSGQFCEQIVCSQQSPPNFGYGSRSLVLIVDASINFIPVFNTFKAGLSEFLNAVGSGTRDGFFRNYIFIPMHGAPAGQPTGSLGDIFISTSIPDFVAAVNNTLPLIGGCPLPIYSAISTALLLPDLAENSIIYVISNSLAQDVTTEAAILVAVQQTRAQISFVLPGDGINYGCGSLSNSNPNVLSYQNLTLFSGGALFFPVAQNLMALLNTYTSTLYGGAIITEGYQASCGQMQLIVPVEYGLSNIDILVRASTATLSIASPNGTLVTPLSYLPQSTGTYFGHIMLSIADVTARGYWIMNITTGQSPIPCVVQVKGSSNVQLYYQFVQGVGALNMDGGSTAPSPLTNENYIIVHAAGVHPSMAGRLTFVEFFDLQLRQTVFVLPLVKRKSCSYEYISATSFTCPGKSFGMSVNGLDDSLLPFKRLYFVQCSDTSIQSTVTTQTPLTALNMINADFIFAIDVAEIADTGDFQVTKVFIEKFVENCTVGPQNSQFAVITYNSGGVTNDGFNLNSYSSSLPLLNAISNVRLSITQDPMTDLMGTINYILNTALQPSAGYRNGQAFVIFMATSTASISDTNQTLVLSLNQATTPYAFNMYGSDLTKQYIQPILNDYPNSYSSLSKPSDFLTNPAIAQQFTQYIQTRYQGSLTTPSGPLCRQPYVQQETCGMIDIVLVLDASTSMPSQSFTDLQCFFSRYFASKVIGTTGVQVAAIVYAGSAFVRWDITQSSDLSSLQTAIEGLAQLQTSEDPANSGQNIFGALTIVQSSVTTRPAASKFIVLVSSKPYSGADPRKIADELRTSFTILGVSFDPNGNNIGLLQLLSGDAKQVLQIPNSDQFGQFLKQFVCS</sequence>
<evidence type="ECO:0000259" key="2">
    <source>
        <dbReference type="PROSITE" id="PS50026"/>
    </source>
</evidence>
<evidence type="ECO:0000259" key="3">
    <source>
        <dbReference type="PROSITE" id="PS50234"/>
    </source>
</evidence>
<organism evidence="4 5">
    <name type="scientific">Plectus sambesii</name>
    <dbReference type="NCBI Taxonomy" id="2011161"/>
    <lineage>
        <taxon>Eukaryota</taxon>
        <taxon>Metazoa</taxon>
        <taxon>Ecdysozoa</taxon>
        <taxon>Nematoda</taxon>
        <taxon>Chromadorea</taxon>
        <taxon>Plectida</taxon>
        <taxon>Plectina</taxon>
        <taxon>Plectoidea</taxon>
        <taxon>Plectidae</taxon>
        <taxon>Plectus</taxon>
    </lineage>
</organism>
<dbReference type="WBParaSite" id="PSAMB.scaffold558size47216.g6895.t1">
    <property type="protein sequence ID" value="PSAMB.scaffold558size47216.g6895.t1"/>
    <property type="gene ID" value="PSAMB.scaffold558size47216.g6895"/>
</dbReference>
<feature type="disulfide bond" evidence="1">
    <location>
        <begin position="72"/>
        <end position="81"/>
    </location>
</feature>
<dbReference type="Gene3D" id="3.40.50.410">
    <property type="entry name" value="von Willebrand factor, type A domain"/>
    <property type="match status" value="2"/>
</dbReference>
<dbReference type="InterPro" id="IPR057085">
    <property type="entry name" value="Ig_Irg-7"/>
</dbReference>
<dbReference type="SUPFAM" id="SSF53300">
    <property type="entry name" value="vWA-like"/>
    <property type="match status" value="2"/>
</dbReference>
<feature type="domain" description="VWFA" evidence="3">
    <location>
        <begin position="744"/>
        <end position="918"/>
    </location>
</feature>
<dbReference type="Proteomes" id="UP000887566">
    <property type="component" value="Unplaced"/>
</dbReference>
<dbReference type="Gene3D" id="2.10.25.10">
    <property type="entry name" value="Laminin"/>
    <property type="match status" value="1"/>
</dbReference>
<dbReference type="PANTHER" id="PTHR47324:SF3">
    <property type="entry name" value="EGF-LIKE DOMAIN-CONTAINING PROTEIN"/>
    <property type="match status" value="1"/>
</dbReference>
<evidence type="ECO:0000313" key="4">
    <source>
        <dbReference type="Proteomes" id="UP000887566"/>
    </source>
</evidence>
<dbReference type="SMART" id="SM00604">
    <property type="entry name" value="MD"/>
    <property type="match status" value="1"/>
</dbReference>
<dbReference type="PROSITE" id="PS50026">
    <property type="entry name" value="EGF_3"/>
    <property type="match status" value="1"/>
</dbReference>
<dbReference type="InterPro" id="IPR000742">
    <property type="entry name" value="EGF"/>
</dbReference>
<proteinExistence type="predicted"/>
<dbReference type="InterPro" id="IPR006582">
    <property type="entry name" value="MD_domain"/>
</dbReference>
<dbReference type="InterPro" id="IPR036465">
    <property type="entry name" value="vWFA_dom_sf"/>
</dbReference>
<feature type="domain" description="VWFA" evidence="3">
    <location>
        <begin position="529"/>
        <end position="714"/>
    </location>
</feature>
<dbReference type="PROSITE" id="PS00022">
    <property type="entry name" value="EGF_1"/>
    <property type="match status" value="1"/>
</dbReference>
<keyword evidence="1" id="KW-1015">Disulfide bond</keyword>
<feature type="domain" description="EGF-like" evidence="2">
    <location>
        <begin position="44"/>
        <end position="82"/>
    </location>
</feature>
<dbReference type="InterPro" id="IPR053295">
    <property type="entry name" value="Innate_immunity_reg"/>
</dbReference>